<keyword evidence="1" id="KW-1133">Transmembrane helix</keyword>
<organism evidence="2">
    <name type="scientific">Petromyces alliaceus</name>
    <name type="common">Aspergillus alliaceus</name>
    <dbReference type="NCBI Taxonomy" id="209559"/>
    <lineage>
        <taxon>Eukaryota</taxon>
        <taxon>Fungi</taxon>
        <taxon>Dikarya</taxon>
        <taxon>Ascomycota</taxon>
        <taxon>Pezizomycotina</taxon>
        <taxon>Eurotiomycetes</taxon>
        <taxon>Eurotiomycetidae</taxon>
        <taxon>Eurotiales</taxon>
        <taxon>Aspergillaceae</taxon>
        <taxon>Aspergillus</taxon>
        <taxon>Aspergillus subgen. Circumdati</taxon>
    </lineage>
</organism>
<gene>
    <name evidence="2" type="ORF">BDV23DRAFT_18817</name>
</gene>
<dbReference type="AlphaFoldDB" id="A0A5N7BUX8"/>
<keyword evidence="1" id="KW-0472">Membrane</keyword>
<accession>A0A5N7BUX8</accession>
<proteinExistence type="predicted"/>
<evidence type="ECO:0000313" key="2">
    <source>
        <dbReference type="EMBL" id="KAE8385463.1"/>
    </source>
</evidence>
<sequence length="97" mass="10979">MVLRACNSVVECSLRSIALIKMREVGGSIPLKSILISYSFYLFGLLLSYLDAMVANCTEAASLKLLSFVLLCYSGEDARYTQNRKYGTYRWYTNVIQ</sequence>
<dbReference type="Proteomes" id="UP000326877">
    <property type="component" value="Unassembled WGS sequence"/>
</dbReference>
<protein>
    <submittedName>
        <fullName evidence="2">Uncharacterized protein</fullName>
    </submittedName>
</protein>
<evidence type="ECO:0000256" key="1">
    <source>
        <dbReference type="SAM" id="Phobius"/>
    </source>
</evidence>
<feature type="transmembrane region" description="Helical" evidence="1">
    <location>
        <begin position="29"/>
        <end position="50"/>
    </location>
</feature>
<keyword evidence="1" id="KW-0812">Transmembrane</keyword>
<reference evidence="2" key="1">
    <citation type="submission" date="2019-04" db="EMBL/GenBank/DDBJ databases">
        <title>Friends and foes A comparative genomics studyof 23 Aspergillus species from section Flavi.</title>
        <authorList>
            <consortium name="DOE Joint Genome Institute"/>
            <person name="Kjaerbolling I."/>
            <person name="Vesth T."/>
            <person name="Frisvad J.C."/>
            <person name="Nybo J.L."/>
            <person name="Theobald S."/>
            <person name="Kildgaard S."/>
            <person name="Isbrandt T."/>
            <person name="Kuo A."/>
            <person name="Sato A."/>
            <person name="Lyhne E.K."/>
            <person name="Kogle M.E."/>
            <person name="Wiebenga A."/>
            <person name="Kun R.S."/>
            <person name="Lubbers R.J."/>
            <person name="Makela M.R."/>
            <person name="Barry K."/>
            <person name="Chovatia M."/>
            <person name="Clum A."/>
            <person name="Daum C."/>
            <person name="Haridas S."/>
            <person name="He G."/>
            <person name="LaButti K."/>
            <person name="Lipzen A."/>
            <person name="Mondo S."/>
            <person name="Riley R."/>
            <person name="Salamov A."/>
            <person name="Simmons B.A."/>
            <person name="Magnuson J.K."/>
            <person name="Henrissat B."/>
            <person name="Mortensen U.H."/>
            <person name="Larsen T.O."/>
            <person name="Devries R.P."/>
            <person name="Grigoriev I.V."/>
            <person name="Machida M."/>
            <person name="Baker S.E."/>
            <person name="Andersen M.R."/>
        </authorList>
    </citation>
    <scope>NUCLEOTIDE SEQUENCE [LARGE SCALE GENOMIC DNA]</scope>
    <source>
        <strain evidence="2">IBT 14317</strain>
    </source>
</reference>
<name>A0A5N7BUX8_PETAA</name>
<dbReference type="EMBL" id="ML735335">
    <property type="protein sequence ID" value="KAE8385463.1"/>
    <property type="molecule type" value="Genomic_DNA"/>
</dbReference>